<feature type="region of interest" description="Disordered" evidence="5">
    <location>
        <begin position="653"/>
        <end position="725"/>
    </location>
</feature>
<keyword evidence="4" id="KW-0677">Repeat</keyword>
<comment type="subcellular location">
    <subcellularLocation>
        <location evidence="1">Cytoplasm</location>
    </subcellularLocation>
</comment>
<evidence type="ECO:0000256" key="3">
    <source>
        <dbReference type="ARBA" id="ARBA00022614"/>
    </source>
</evidence>
<evidence type="ECO:0000313" key="7">
    <source>
        <dbReference type="Proteomes" id="UP001143981"/>
    </source>
</evidence>
<feature type="compositionally biased region" description="Basic and acidic residues" evidence="5">
    <location>
        <begin position="1017"/>
        <end position="1027"/>
    </location>
</feature>
<feature type="compositionally biased region" description="Pro residues" evidence="5">
    <location>
        <begin position="654"/>
        <end position="668"/>
    </location>
</feature>
<comment type="caution">
    <text evidence="6">The sequence shown here is derived from an EMBL/GenBank/DDBJ whole genome shotgun (WGS) entry which is preliminary data.</text>
</comment>
<gene>
    <name evidence="6" type="ORF">LPJ61_001621</name>
</gene>
<dbReference type="SUPFAM" id="SSF52075">
    <property type="entry name" value="Outer arm dynein light chain 1"/>
    <property type="match status" value="1"/>
</dbReference>
<dbReference type="OrthoDB" id="676979at2759"/>
<protein>
    <submittedName>
        <fullName evidence="6">Uncharacterized protein</fullName>
    </submittedName>
</protein>
<feature type="region of interest" description="Disordered" evidence="5">
    <location>
        <begin position="601"/>
        <end position="621"/>
    </location>
</feature>
<feature type="region of interest" description="Disordered" evidence="5">
    <location>
        <begin position="170"/>
        <end position="189"/>
    </location>
</feature>
<dbReference type="InterPro" id="IPR032675">
    <property type="entry name" value="LRR_dom_sf"/>
</dbReference>
<evidence type="ECO:0000256" key="4">
    <source>
        <dbReference type="ARBA" id="ARBA00022737"/>
    </source>
</evidence>
<dbReference type="PANTHER" id="PTHR15454">
    <property type="entry name" value="NISCHARIN RELATED"/>
    <property type="match status" value="1"/>
</dbReference>
<dbReference type="GO" id="GO:0005737">
    <property type="term" value="C:cytoplasm"/>
    <property type="evidence" value="ECO:0007669"/>
    <property type="project" value="UniProtKB-SubCell"/>
</dbReference>
<evidence type="ECO:0000313" key="6">
    <source>
        <dbReference type="EMBL" id="KAJ1733320.1"/>
    </source>
</evidence>
<keyword evidence="2" id="KW-0963">Cytoplasm</keyword>
<keyword evidence="3" id="KW-0433">Leucine-rich repeat</keyword>
<accession>A0A9W8CZX0</accession>
<reference evidence="6" key="1">
    <citation type="submission" date="2022-07" db="EMBL/GenBank/DDBJ databases">
        <title>Phylogenomic reconstructions and comparative analyses of Kickxellomycotina fungi.</title>
        <authorList>
            <person name="Reynolds N.K."/>
            <person name="Stajich J.E."/>
            <person name="Barry K."/>
            <person name="Grigoriev I.V."/>
            <person name="Crous P."/>
            <person name="Smith M.E."/>
        </authorList>
    </citation>
    <scope>NUCLEOTIDE SEQUENCE</scope>
    <source>
        <strain evidence="6">BCRC 34381</strain>
    </source>
</reference>
<evidence type="ECO:0000256" key="2">
    <source>
        <dbReference type="ARBA" id="ARBA00022490"/>
    </source>
</evidence>
<proteinExistence type="predicted"/>
<feature type="compositionally biased region" description="Low complexity" evidence="5">
    <location>
        <begin position="764"/>
        <end position="775"/>
    </location>
</feature>
<dbReference type="EMBL" id="JANBOI010000148">
    <property type="protein sequence ID" value="KAJ1733320.1"/>
    <property type="molecule type" value="Genomic_DNA"/>
</dbReference>
<evidence type="ECO:0000256" key="1">
    <source>
        <dbReference type="ARBA" id="ARBA00004496"/>
    </source>
</evidence>
<sequence>MASPDPEAAARVCRIAADLSVLEPRLLESSLLHRQKQGTGKRYSLGGALASLWQAPTHALTHTLFRGGSAEPATGGHQCVVESELMGPLDGRRGMVWLAWADCRCLFQVFRALEYVDGAGKPTALVGTLVSRLAAGETVGAQEESSGRARHGPAQYAHGGGAARLWRWGGGSGSSSADDDSAAGGGGSEQQTQSAAWALISRIFARTTALRISADAEEVSESDAQAVLTWFPQLEYLEIQRIPHAALRFWGTWLPDTLGCLKMVYAGIDLDAALGLSGDGSMPWQRLELLDLSDNPGIDLGPLRGPLAQQRLPAVARLSLARCELDSVPPELAALYSLAWLDLRGNAIADVADISLRVGGIARLCLAQNGLADISGLRRLWALEVLDVSDNALAEWEAVLPLRNMPSLRELAVRGNPFAQEGSGYQVQIFSAFDHRDVALALDGHGPTGQERREMAKVTRVATEHRAGAPAAPEAPPAKARRPKVAVIEESEAGADEEVGDRDVAVAADDQQRDGGRSAAGQATLEKTPRVLRATELQAVAVASAHRRSRVGGYLLAAPGVPPKARGHFRRRATATTLGEAAGVSIPHAPRRQATYSVPASYVSRPSSPAPSIAPPSVAGSLRDPERYRRRVEMMRAEAGSLWLRAFTELQAQTPPPHAASPSGPPASLPTVSEANGAVSTEPRPEEPRPAETTLPTSLFPRRKHAAHKDVARLPRNPRPDVPQADVAIPPAVVVAAAPVDLTEAEDTTAEACGVEGEDCGPDGSSSSGRASTASEQEHASMSRAQRGELQQILWGEGVQAEAARVSVARFWLATPEETPLADDGNIANGSRVVERADCGHRDIYVTATEVVEIVDDDEAAGSKRIAARLPLSALTRTRQAGDCELVEVKADRFEMPQWIAYRCHDSGGDLVAVLRAAAADNTARGQQERVFRQAECLRCSWKGFVDRDREAWDALEIDERRTAVPSPAAELRCPGCGRTYMREFYDEQGNADASGATGEAWTQPLVATRRRAGTGPRRDKGARDGSRNGGACDPEQVRSAQRAAAADVELLGSAAVEGAPAFGEVTNAIRLFLQLSVFAAEGERLVQWVAAGLVRQVHPLVPDGRVAGGKWALPAFLGSAADGEAGGQSRARAVETDWQASAALAPETAEQTAFVALSTHAMYVFTPTWDALRCAGRADVELQPEQHLGLLFAIPLAALGRIDVGPNRQYIALHAALLAEDASAARWSAAALPRLLATGGAAYPTIGQAADAAERRAGQLYVARAGALQRARRAPRRSLFVGDAAASCVFMLRDRLTCSDLLDALVELGYETRVLDSGAGAGSGRLRALNQDVEWAMHHLVRHVFLQPATFADVDADGGEGDGSSDSTACLVAADRRRALRSVRDELLRTRSGRQPGAMLDPAGGGAAVVDQVTYEFLRLYLCVGRAVPGVGMEPLTLAASPHFVYVVRERVDVWPPPVPDLRVLYRKWQREPPPTIVTSDPDAYDPQALAEELARRTSGAAGTPSPPPAAPADSDRLAAQLVAAAVEQYDRIVHARPAFDLRRITLVPHVLTVVPAPEDPGDPRAADVLGCTGTGWRAMLRIEFDTVDDGDAAWCLWFASVASAQECSDALLALATAAGGSAEFSAAPAA</sequence>
<dbReference type="PANTHER" id="PTHR15454:SF69">
    <property type="entry name" value="SERINE_THREONINE-PROTEIN KINASE 11-INTERACTING PROTEIN"/>
    <property type="match status" value="1"/>
</dbReference>
<dbReference type="Proteomes" id="UP001143981">
    <property type="component" value="Unassembled WGS sequence"/>
</dbReference>
<feature type="region of interest" description="Disordered" evidence="5">
    <location>
        <begin position="754"/>
        <end position="784"/>
    </location>
</feature>
<feature type="region of interest" description="Disordered" evidence="5">
    <location>
        <begin position="464"/>
        <end position="485"/>
    </location>
</feature>
<evidence type="ECO:0000256" key="5">
    <source>
        <dbReference type="SAM" id="MobiDB-lite"/>
    </source>
</evidence>
<name>A0A9W8CZX0_9FUNG</name>
<dbReference type="Gene3D" id="3.80.10.10">
    <property type="entry name" value="Ribonuclease Inhibitor"/>
    <property type="match status" value="2"/>
</dbReference>
<feature type="region of interest" description="Disordered" evidence="5">
    <location>
        <begin position="1008"/>
        <end position="1038"/>
    </location>
</feature>
<organism evidence="6 7">
    <name type="scientific">Coemansia biformis</name>
    <dbReference type="NCBI Taxonomy" id="1286918"/>
    <lineage>
        <taxon>Eukaryota</taxon>
        <taxon>Fungi</taxon>
        <taxon>Fungi incertae sedis</taxon>
        <taxon>Zoopagomycota</taxon>
        <taxon>Kickxellomycotina</taxon>
        <taxon>Kickxellomycetes</taxon>
        <taxon>Kickxellales</taxon>
        <taxon>Kickxellaceae</taxon>
        <taxon>Coemansia</taxon>
    </lineage>
</organism>
<keyword evidence="7" id="KW-1185">Reference proteome</keyword>
<feature type="region of interest" description="Disordered" evidence="5">
    <location>
        <begin position="1495"/>
        <end position="1516"/>
    </location>
</feature>
<feature type="region of interest" description="Disordered" evidence="5">
    <location>
        <begin position="508"/>
        <end position="527"/>
    </location>
</feature>